<proteinExistence type="predicted"/>
<evidence type="ECO:0000313" key="6">
    <source>
        <dbReference type="EMBL" id="BBX85758.1"/>
    </source>
</evidence>
<accession>A0ABM7IGC3</accession>
<feature type="DNA-binding region" description="H-T-H motif" evidence="4">
    <location>
        <begin position="35"/>
        <end position="54"/>
    </location>
</feature>
<dbReference type="RefSeq" id="WP_138228186.1">
    <property type="nucleotide sequence ID" value="NZ_AP022577.1"/>
</dbReference>
<keyword evidence="2 4" id="KW-0238">DNA-binding</keyword>
<dbReference type="InterPro" id="IPR009057">
    <property type="entry name" value="Homeodomain-like_sf"/>
</dbReference>
<evidence type="ECO:0000256" key="2">
    <source>
        <dbReference type="ARBA" id="ARBA00023125"/>
    </source>
</evidence>
<dbReference type="Pfam" id="PF00440">
    <property type="entry name" value="TetR_N"/>
    <property type="match status" value="1"/>
</dbReference>
<dbReference type="EMBL" id="AP022577">
    <property type="protein sequence ID" value="BBX85758.1"/>
    <property type="molecule type" value="Genomic_DNA"/>
</dbReference>
<sequence>MTTGISRAAAKERTREMLLDTGFALAETTGLDSLSVNAITAAAGVAKGTFFHHFGDRTAYLVQLHRRFHDRILTDVQQAVAGLPSGRDRLAAISTTYLDACLNQRGVRALILEARALVPIQDEIARRNEATVTLLTTDFVALGWPAPATAARLWIGATVECALFELGLGHADRQARAALVDFATAPRSEASH</sequence>
<dbReference type="PANTHER" id="PTHR47506:SF6">
    <property type="entry name" value="HTH-TYPE TRANSCRIPTIONAL REPRESSOR NEMR"/>
    <property type="match status" value="1"/>
</dbReference>
<evidence type="ECO:0000259" key="5">
    <source>
        <dbReference type="PROSITE" id="PS50977"/>
    </source>
</evidence>
<evidence type="ECO:0000256" key="4">
    <source>
        <dbReference type="PROSITE-ProRule" id="PRU00335"/>
    </source>
</evidence>
<protein>
    <recommendedName>
        <fullName evidence="5">HTH tetR-type domain-containing protein</fullName>
    </recommendedName>
</protein>
<dbReference type="PROSITE" id="PS50977">
    <property type="entry name" value="HTH_TETR_2"/>
    <property type="match status" value="1"/>
</dbReference>
<dbReference type="InterPro" id="IPR001647">
    <property type="entry name" value="HTH_TetR"/>
</dbReference>
<keyword evidence="7" id="KW-1185">Reference proteome</keyword>
<gene>
    <name evidence="6" type="ORF">MAUB_36310</name>
</gene>
<keyword evidence="3" id="KW-0804">Transcription</keyword>
<dbReference type="Gene3D" id="1.10.357.10">
    <property type="entry name" value="Tetracycline Repressor, domain 2"/>
    <property type="match status" value="1"/>
</dbReference>
<evidence type="ECO:0000313" key="7">
    <source>
        <dbReference type="Proteomes" id="UP000465609"/>
    </source>
</evidence>
<reference evidence="6 7" key="1">
    <citation type="journal article" date="2019" name="Emerg. Microbes Infect.">
        <title>Comprehensive subspecies identification of 175 nontuberculous mycobacteria species based on 7547 genomic profiles.</title>
        <authorList>
            <person name="Matsumoto Y."/>
            <person name="Kinjo T."/>
            <person name="Motooka D."/>
            <person name="Nabeya D."/>
            <person name="Jung N."/>
            <person name="Uechi K."/>
            <person name="Horii T."/>
            <person name="Iida T."/>
            <person name="Fujita J."/>
            <person name="Nakamura S."/>
        </authorList>
    </citation>
    <scope>NUCLEOTIDE SEQUENCE [LARGE SCALE GENOMIC DNA]</scope>
    <source>
        <strain evidence="6 7">JCM 15296</strain>
    </source>
</reference>
<feature type="domain" description="HTH tetR-type" evidence="5">
    <location>
        <begin position="12"/>
        <end position="72"/>
    </location>
</feature>
<dbReference type="PANTHER" id="PTHR47506">
    <property type="entry name" value="TRANSCRIPTIONAL REGULATORY PROTEIN"/>
    <property type="match status" value="1"/>
</dbReference>
<evidence type="ECO:0000256" key="1">
    <source>
        <dbReference type="ARBA" id="ARBA00023015"/>
    </source>
</evidence>
<name>A0ABM7IGC3_9MYCO</name>
<evidence type="ECO:0000256" key="3">
    <source>
        <dbReference type="ARBA" id="ARBA00023163"/>
    </source>
</evidence>
<dbReference type="Proteomes" id="UP000465609">
    <property type="component" value="Chromosome"/>
</dbReference>
<dbReference type="SUPFAM" id="SSF46689">
    <property type="entry name" value="Homeodomain-like"/>
    <property type="match status" value="1"/>
</dbReference>
<organism evidence="6 7">
    <name type="scientific">Mycolicibacterium aubagnense</name>
    <dbReference type="NCBI Taxonomy" id="319707"/>
    <lineage>
        <taxon>Bacteria</taxon>
        <taxon>Bacillati</taxon>
        <taxon>Actinomycetota</taxon>
        <taxon>Actinomycetes</taxon>
        <taxon>Mycobacteriales</taxon>
        <taxon>Mycobacteriaceae</taxon>
        <taxon>Mycolicibacterium</taxon>
    </lineage>
</organism>
<keyword evidence="1" id="KW-0805">Transcription regulation</keyword>